<organism evidence="1">
    <name type="scientific">Menopon gallinae</name>
    <name type="common">poultry shaft louse</name>
    <dbReference type="NCBI Taxonomy" id="328185"/>
    <lineage>
        <taxon>Eukaryota</taxon>
        <taxon>Metazoa</taxon>
        <taxon>Ecdysozoa</taxon>
        <taxon>Arthropoda</taxon>
        <taxon>Hexapoda</taxon>
        <taxon>Insecta</taxon>
        <taxon>Pterygota</taxon>
        <taxon>Neoptera</taxon>
        <taxon>Paraneoptera</taxon>
        <taxon>Psocodea</taxon>
        <taxon>Troctomorpha</taxon>
        <taxon>Phthiraptera</taxon>
        <taxon>Amblycera</taxon>
        <taxon>Menoponidae</taxon>
        <taxon>Menopon</taxon>
    </lineage>
</organism>
<evidence type="ECO:0000313" key="1">
    <source>
        <dbReference type="EMBL" id="KAL0274470.1"/>
    </source>
</evidence>
<protein>
    <submittedName>
        <fullName evidence="1">Uncharacterized protein</fullName>
    </submittedName>
</protein>
<comment type="caution">
    <text evidence="1">The sequence shown here is derived from an EMBL/GenBank/DDBJ whole genome shotgun (WGS) entry which is preliminary data.</text>
</comment>
<sequence length="92" mass="10415">MSMEIFNGVNIEGRVTSYHYLYHFHGRHRKAVPGAGCCQRATIKVGTLFRSAVAAVSKCFCRLPSRRTFPTVNKSHETGIYSHRRVRTNCGK</sequence>
<gene>
    <name evidence="1" type="ORF">PYX00_006883</name>
</gene>
<reference evidence="1" key="1">
    <citation type="journal article" date="2024" name="Gigascience">
        <title>Chromosome-level genome of the poultry shaft louse Menopon gallinae provides insight into the host-switching and adaptive evolution of parasitic lice.</title>
        <authorList>
            <person name="Xu Y."/>
            <person name="Ma L."/>
            <person name="Liu S."/>
            <person name="Liang Y."/>
            <person name="Liu Q."/>
            <person name="He Z."/>
            <person name="Tian L."/>
            <person name="Duan Y."/>
            <person name="Cai W."/>
            <person name="Li H."/>
            <person name="Song F."/>
        </authorList>
    </citation>
    <scope>NUCLEOTIDE SEQUENCE</scope>
    <source>
        <strain evidence="1">Cailab_2023a</strain>
    </source>
</reference>
<accession>A0AAW2HX38</accession>
<proteinExistence type="predicted"/>
<dbReference type="EMBL" id="JARGDH010000003">
    <property type="protein sequence ID" value="KAL0274470.1"/>
    <property type="molecule type" value="Genomic_DNA"/>
</dbReference>
<dbReference type="AlphaFoldDB" id="A0AAW2HX38"/>
<name>A0AAW2HX38_9NEOP</name>